<feature type="compositionally biased region" description="Low complexity" evidence="6">
    <location>
        <begin position="310"/>
        <end position="320"/>
    </location>
</feature>
<protein>
    <recommendedName>
        <fullName evidence="2 5">peptidylprolyl isomerase</fullName>
        <ecNumber evidence="2 5">5.2.1.8</ecNumber>
    </recommendedName>
</protein>
<feature type="compositionally biased region" description="Acidic residues" evidence="6">
    <location>
        <begin position="150"/>
        <end position="160"/>
    </location>
</feature>
<accession>A0A9J7M5B1</accession>
<dbReference type="InterPro" id="IPR023566">
    <property type="entry name" value="PPIase_Fpr3/Fpr4-like"/>
</dbReference>
<dbReference type="Gene3D" id="3.10.50.40">
    <property type="match status" value="1"/>
</dbReference>
<dbReference type="InterPro" id="IPR001179">
    <property type="entry name" value="PPIase_FKBP_dom"/>
</dbReference>
<feature type="compositionally biased region" description="Basic residues" evidence="6">
    <location>
        <begin position="166"/>
        <end position="186"/>
    </location>
</feature>
<evidence type="ECO:0000259" key="7">
    <source>
        <dbReference type="PROSITE" id="PS50059"/>
    </source>
</evidence>
<dbReference type="InterPro" id="IPR046357">
    <property type="entry name" value="PPIase_dom_sf"/>
</dbReference>
<dbReference type="AlphaFoldDB" id="A0A9J7M5B1"/>
<feature type="region of interest" description="Disordered" evidence="6">
    <location>
        <begin position="115"/>
        <end position="426"/>
    </location>
</feature>
<evidence type="ECO:0000256" key="1">
    <source>
        <dbReference type="ARBA" id="ARBA00000971"/>
    </source>
</evidence>
<dbReference type="KEGG" id="bfo:118428552"/>
<dbReference type="PROSITE" id="PS50059">
    <property type="entry name" value="FKBP_PPIASE"/>
    <property type="match status" value="1"/>
</dbReference>
<dbReference type="OMA" id="KVEMRYI"/>
<dbReference type="EC" id="5.2.1.8" evidence="2 5"/>
<dbReference type="Gene3D" id="2.60.120.340">
    <property type="entry name" value="Nucleoplasmin core domain"/>
    <property type="match status" value="1"/>
</dbReference>
<dbReference type="Pfam" id="PF00254">
    <property type="entry name" value="FKBP_C"/>
    <property type="match status" value="1"/>
</dbReference>
<dbReference type="PANTHER" id="PTHR43811:SF19">
    <property type="entry name" value="39 KDA FK506-BINDING NUCLEAR PROTEIN"/>
    <property type="match status" value="1"/>
</dbReference>
<organism evidence="8 9">
    <name type="scientific">Branchiostoma floridae</name>
    <name type="common">Florida lancelet</name>
    <name type="synonym">Amphioxus</name>
    <dbReference type="NCBI Taxonomy" id="7739"/>
    <lineage>
        <taxon>Eukaryota</taxon>
        <taxon>Metazoa</taxon>
        <taxon>Chordata</taxon>
        <taxon>Cephalochordata</taxon>
        <taxon>Leptocardii</taxon>
        <taxon>Amphioxiformes</taxon>
        <taxon>Branchiostomatidae</taxon>
        <taxon>Branchiostoma</taxon>
    </lineage>
</organism>
<gene>
    <name evidence="9" type="primary">LOC118428552</name>
</gene>
<dbReference type="SUPFAM" id="SSF54534">
    <property type="entry name" value="FKBP-like"/>
    <property type="match status" value="1"/>
</dbReference>
<keyword evidence="3 5" id="KW-0697">Rotamase</keyword>
<dbReference type="GeneID" id="118428552"/>
<dbReference type="OrthoDB" id="1902587at2759"/>
<dbReference type="Pfam" id="PF17800">
    <property type="entry name" value="NPL"/>
    <property type="match status" value="1"/>
</dbReference>
<dbReference type="GO" id="GO:0003755">
    <property type="term" value="F:peptidyl-prolyl cis-trans isomerase activity"/>
    <property type="evidence" value="ECO:0000318"/>
    <property type="project" value="GO_Central"/>
</dbReference>
<name>A0A9J7M5B1_BRAFL</name>
<reference evidence="8" key="1">
    <citation type="journal article" date="2020" name="Nat. Ecol. Evol.">
        <title>Deeply conserved synteny resolves early events in vertebrate evolution.</title>
        <authorList>
            <person name="Simakov O."/>
            <person name="Marletaz F."/>
            <person name="Yue J.X."/>
            <person name="O'Connell B."/>
            <person name="Jenkins J."/>
            <person name="Brandt A."/>
            <person name="Calef R."/>
            <person name="Tung C.H."/>
            <person name="Huang T.K."/>
            <person name="Schmutz J."/>
            <person name="Satoh N."/>
            <person name="Yu J.K."/>
            <person name="Putnam N.H."/>
            <person name="Green R.E."/>
            <person name="Rokhsar D.S."/>
        </authorList>
    </citation>
    <scope>NUCLEOTIDE SEQUENCE [LARGE SCALE GENOMIC DNA]</scope>
    <source>
        <strain evidence="8">S238N-H82</strain>
    </source>
</reference>
<evidence type="ECO:0000256" key="5">
    <source>
        <dbReference type="PROSITE-ProRule" id="PRU00277"/>
    </source>
</evidence>
<comment type="catalytic activity">
    <reaction evidence="1 5">
        <text>[protein]-peptidylproline (omega=180) = [protein]-peptidylproline (omega=0)</text>
        <dbReference type="Rhea" id="RHEA:16237"/>
        <dbReference type="Rhea" id="RHEA-COMP:10747"/>
        <dbReference type="Rhea" id="RHEA-COMP:10748"/>
        <dbReference type="ChEBI" id="CHEBI:83833"/>
        <dbReference type="ChEBI" id="CHEBI:83834"/>
        <dbReference type="EC" id="5.2.1.8"/>
    </reaction>
</comment>
<evidence type="ECO:0000256" key="6">
    <source>
        <dbReference type="SAM" id="MobiDB-lite"/>
    </source>
</evidence>
<evidence type="ECO:0000256" key="4">
    <source>
        <dbReference type="ARBA" id="ARBA00023235"/>
    </source>
</evidence>
<dbReference type="Proteomes" id="UP000001554">
    <property type="component" value="Chromosome 13"/>
</dbReference>
<reference evidence="9" key="2">
    <citation type="submission" date="2025-08" db="UniProtKB">
        <authorList>
            <consortium name="RefSeq"/>
        </authorList>
    </citation>
    <scope>IDENTIFICATION</scope>
    <source>
        <strain evidence="9">S238N-H82</strain>
        <tissue evidence="9">Testes</tissue>
    </source>
</reference>
<dbReference type="InterPro" id="IPR041232">
    <property type="entry name" value="NPL"/>
</dbReference>
<keyword evidence="8" id="KW-1185">Reference proteome</keyword>
<feature type="compositionally biased region" description="Basic and acidic residues" evidence="6">
    <location>
        <begin position="345"/>
        <end position="367"/>
    </location>
</feature>
<sequence length="559" mass="61571">MFWGLTLEVGKQYTQIVEEGFHITRATLDPLTIKGKEGEGDAHLVYILRLRHNKQDYILCTLEPSKQYSEPLDLSFSEGEEVSFFLEGSDEGTLHLTGYLEELQSMPPEEVMLDSDMEEMSSEEGEEEEESSDEEEVPNGLSLHALTAGDELEEESEEEWAPNSGKSKKRKRVGVAEKGKKKRKKSASSTSTSTSTPSTGEEEEDEELSDELDDEEEDSEEFDSEEDDEDDDDEEEESEEESEEEEEEVGESAMDGVRGVLNFEENEMSDSASGEDSEEEESETNHSEPSTPGDTPEVKGKKPQQKSNKKGQGQKTVVKQQKNDVETPVAESLTGKKKKAQQQGKTDDNKTAEKGAPQTKKEKETPKTKVVNGEAPKPKEQTQTASQKKKNKRKSGKEFQDGATTQNPASEQAAGPNSNKKKAATPAKQVLPGGLVVIDRELGAGKVAKAGRRVGMYYKGTLAQNNKNFDSRQNGKPFTFTLGHGEVIKGWDMGVQGMKIGGKRRLETPSGSHGIHLLISAICNLTSLLSFTTWYGSQRVGPIPANSKLIFEVELKSVS</sequence>
<evidence type="ECO:0000313" key="9">
    <source>
        <dbReference type="RefSeq" id="XP_035694539.1"/>
    </source>
</evidence>
<dbReference type="PIRSF" id="PIRSF001473">
    <property type="entry name" value="FK506-bp_FPR3"/>
    <property type="match status" value="1"/>
</dbReference>
<dbReference type="FunFam" id="2.60.120.340:FF:000013">
    <property type="entry name" value="39 kDa FK506-binding nuclear protein"/>
    <property type="match status" value="1"/>
</dbReference>
<evidence type="ECO:0000256" key="2">
    <source>
        <dbReference type="ARBA" id="ARBA00013194"/>
    </source>
</evidence>
<evidence type="ECO:0000313" key="8">
    <source>
        <dbReference type="Proteomes" id="UP000001554"/>
    </source>
</evidence>
<feature type="compositionally biased region" description="Acidic residues" evidence="6">
    <location>
        <begin position="200"/>
        <end position="250"/>
    </location>
</feature>
<dbReference type="GO" id="GO:0000785">
    <property type="term" value="C:chromatin"/>
    <property type="evidence" value="ECO:0000318"/>
    <property type="project" value="GO_Central"/>
</dbReference>
<dbReference type="RefSeq" id="XP_035694539.1">
    <property type="nucleotide sequence ID" value="XM_035838646.1"/>
</dbReference>
<feature type="compositionally biased region" description="Acidic residues" evidence="6">
    <location>
        <begin position="115"/>
        <end position="137"/>
    </location>
</feature>
<feature type="compositionally biased region" description="Acidic residues" evidence="6">
    <location>
        <begin position="264"/>
        <end position="282"/>
    </location>
</feature>
<dbReference type="PANTHER" id="PTHR43811">
    <property type="entry name" value="FKBP-TYPE PEPTIDYL-PROLYL CIS-TRANS ISOMERASE FKPA"/>
    <property type="match status" value="1"/>
</dbReference>
<feature type="compositionally biased region" description="Polar residues" evidence="6">
    <location>
        <begin position="402"/>
        <end position="418"/>
    </location>
</feature>
<dbReference type="GO" id="GO:0005730">
    <property type="term" value="C:nucleolus"/>
    <property type="evidence" value="ECO:0000318"/>
    <property type="project" value="GO_Central"/>
</dbReference>
<feature type="compositionally biased region" description="Low complexity" evidence="6">
    <location>
        <begin position="187"/>
        <end position="199"/>
    </location>
</feature>
<proteinExistence type="predicted"/>
<keyword evidence="4 5" id="KW-0413">Isomerase</keyword>
<feature type="domain" description="PPIase FKBP-type" evidence="7">
    <location>
        <begin position="451"/>
        <end position="559"/>
    </location>
</feature>
<evidence type="ECO:0000256" key="3">
    <source>
        <dbReference type="ARBA" id="ARBA00023110"/>
    </source>
</evidence>